<dbReference type="SMART" id="SM00066">
    <property type="entry name" value="GAL4"/>
    <property type="match status" value="1"/>
</dbReference>
<dbReference type="AlphaFoldDB" id="A0A6A5QT87"/>
<dbReference type="InterPro" id="IPR001138">
    <property type="entry name" value="Zn2Cys6_DnaBD"/>
</dbReference>
<dbReference type="PANTHER" id="PTHR47654:SF5">
    <property type="entry name" value="TRANSCRIPTION FACTOR DOMAIN-CONTAINING PROTEIN"/>
    <property type="match status" value="1"/>
</dbReference>
<name>A0A6A5QT87_AMPQU</name>
<evidence type="ECO:0000256" key="2">
    <source>
        <dbReference type="SAM" id="MobiDB-lite"/>
    </source>
</evidence>
<keyword evidence="1" id="KW-0539">Nucleus</keyword>
<keyword evidence="5" id="KW-1185">Reference proteome</keyword>
<evidence type="ECO:0000259" key="3">
    <source>
        <dbReference type="PROSITE" id="PS50048"/>
    </source>
</evidence>
<feature type="domain" description="Zn(2)-C6 fungal-type" evidence="3">
    <location>
        <begin position="47"/>
        <end position="77"/>
    </location>
</feature>
<dbReference type="PROSITE" id="PS00463">
    <property type="entry name" value="ZN2_CY6_FUNGAL_1"/>
    <property type="match status" value="1"/>
</dbReference>
<feature type="region of interest" description="Disordered" evidence="2">
    <location>
        <begin position="122"/>
        <end position="159"/>
    </location>
</feature>
<dbReference type="OrthoDB" id="2328572at2759"/>
<gene>
    <name evidence="4" type="ORF">BDU57DRAFT_548711</name>
</gene>
<dbReference type="GO" id="GO:0000981">
    <property type="term" value="F:DNA-binding transcription factor activity, RNA polymerase II-specific"/>
    <property type="evidence" value="ECO:0007669"/>
    <property type="project" value="InterPro"/>
</dbReference>
<dbReference type="InterPro" id="IPR053230">
    <property type="entry name" value="Trans_reg_galc"/>
</dbReference>
<organism evidence="4 5">
    <name type="scientific">Ampelomyces quisqualis</name>
    <name type="common">Powdery mildew agent</name>
    <dbReference type="NCBI Taxonomy" id="50730"/>
    <lineage>
        <taxon>Eukaryota</taxon>
        <taxon>Fungi</taxon>
        <taxon>Dikarya</taxon>
        <taxon>Ascomycota</taxon>
        <taxon>Pezizomycotina</taxon>
        <taxon>Dothideomycetes</taxon>
        <taxon>Pleosporomycetidae</taxon>
        <taxon>Pleosporales</taxon>
        <taxon>Pleosporineae</taxon>
        <taxon>Phaeosphaeriaceae</taxon>
        <taxon>Ampelomyces</taxon>
    </lineage>
</organism>
<dbReference type="InterPro" id="IPR036864">
    <property type="entry name" value="Zn2-C6_fun-type_DNA-bd_sf"/>
</dbReference>
<evidence type="ECO:0000313" key="5">
    <source>
        <dbReference type="Proteomes" id="UP000800096"/>
    </source>
</evidence>
<dbReference type="Pfam" id="PF00172">
    <property type="entry name" value="Zn_clus"/>
    <property type="match status" value="1"/>
</dbReference>
<feature type="compositionally biased region" description="Polar residues" evidence="2">
    <location>
        <begin position="135"/>
        <end position="145"/>
    </location>
</feature>
<dbReference type="PROSITE" id="PS50048">
    <property type="entry name" value="ZN2_CY6_FUNGAL_2"/>
    <property type="match status" value="1"/>
</dbReference>
<dbReference type="EMBL" id="ML979135">
    <property type="protein sequence ID" value="KAF1917157.1"/>
    <property type="molecule type" value="Genomic_DNA"/>
</dbReference>
<dbReference type="Proteomes" id="UP000800096">
    <property type="component" value="Unassembled WGS sequence"/>
</dbReference>
<protein>
    <recommendedName>
        <fullName evidence="3">Zn(2)-C6 fungal-type domain-containing protein</fullName>
    </recommendedName>
</protein>
<dbReference type="GO" id="GO:0008270">
    <property type="term" value="F:zinc ion binding"/>
    <property type="evidence" value="ECO:0007669"/>
    <property type="project" value="InterPro"/>
</dbReference>
<evidence type="ECO:0000256" key="1">
    <source>
        <dbReference type="ARBA" id="ARBA00023242"/>
    </source>
</evidence>
<proteinExistence type="predicted"/>
<evidence type="ECO:0000313" key="4">
    <source>
        <dbReference type="EMBL" id="KAF1917157.1"/>
    </source>
</evidence>
<dbReference type="Gene3D" id="4.10.240.10">
    <property type="entry name" value="Zn(2)-C6 fungal-type DNA-binding domain"/>
    <property type="match status" value="1"/>
</dbReference>
<accession>A0A6A5QT87</accession>
<reference evidence="4" key="1">
    <citation type="journal article" date="2020" name="Stud. Mycol.">
        <title>101 Dothideomycetes genomes: a test case for predicting lifestyles and emergence of pathogens.</title>
        <authorList>
            <person name="Haridas S."/>
            <person name="Albert R."/>
            <person name="Binder M."/>
            <person name="Bloem J."/>
            <person name="Labutti K."/>
            <person name="Salamov A."/>
            <person name="Andreopoulos B."/>
            <person name="Baker S."/>
            <person name="Barry K."/>
            <person name="Bills G."/>
            <person name="Bluhm B."/>
            <person name="Cannon C."/>
            <person name="Castanera R."/>
            <person name="Culley D."/>
            <person name="Daum C."/>
            <person name="Ezra D."/>
            <person name="Gonzalez J."/>
            <person name="Henrissat B."/>
            <person name="Kuo A."/>
            <person name="Liang C."/>
            <person name="Lipzen A."/>
            <person name="Lutzoni F."/>
            <person name="Magnuson J."/>
            <person name="Mondo S."/>
            <person name="Nolan M."/>
            <person name="Ohm R."/>
            <person name="Pangilinan J."/>
            <person name="Park H.-J."/>
            <person name="Ramirez L."/>
            <person name="Alfaro M."/>
            <person name="Sun H."/>
            <person name="Tritt A."/>
            <person name="Yoshinaga Y."/>
            <person name="Zwiers L.-H."/>
            <person name="Turgeon B."/>
            <person name="Goodwin S."/>
            <person name="Spatafora J."/>
            <person name="Crous P."/>
            <person name="Grigoriev I."/>
        </authorList>
    </citation>
    <scope>NUCLEOTIDE SEQUENCE</scope>
    <source>
        <strain evidence="4">HMLAC05119</strain>
    </source>
</reference>
<feature type="region of interest" description="Disordered" evidence="2">
    <location>
        <begin position="1"/>
        <end position="20"/>
    </location>
</feature>
<dbReference type="CDD" id="cd00067">
    <property type="entry name" value="GAL4"/>
    <property type="match status" value="1"/>
</dbReference>
<dbReference type="SUPFAM" id="SSF57701">
    <property type="entry name" value="Zn2/Cys6 DNA-binding domain"/>
    <property type="match status" value="1"/>
</dbReference>
<sequence>MSFSNVPLGNGYDPPKVPARPAVAIPRVQRVEQGKHATARRRRVLRACMACRGQKMRCNGVAPVCERCAANNTQCVYNLPRKDRLKIMASICDSMADTMRAIYPNANEADKMRIERDLKALDEATSAPQMRPITSAMTDTTSSNSPEDKESCGIDQQQDSGGLYLDQAPAYAGVMPAFFTEHVAVGNPVEYSTYDEVVADSSVEYLGEWDLSNIYTTYHDES</sequence>
<dbReference type="PANTHER" id="PTHR47654">
    <property type="entry name" value="ZN(II)2CYS6 TRANSCRIPTION FACTOR (EUROFUNG)-RELATED"/>
    <property type="match status" value="1"/>
</dbReference>